<dbReference type="Pfam" id="PF00076">
    <property type="entry name" value="RRM_1"/>
    <property type="match status" value="2"/>
</dbReference>
<accession>A0A914BWN0</accession>
<dbReference type="PANTHER" id="PTHR23189">
    <property type="entry name" value="RNA RECOGNITION MOTIF-CONTAINING"/>
    <property type="match status" value="1"/>
</dbReference>
<dbReference type="FunFam" id="3.30.70.330:FF:000043">
    <property type="entry name" value="paraspeckle component 1 isoform X1"/>
    <property type="match status" value="1"/>
</dbReference>
<evidence type="ECO:0000256" key="1">
    <source>
        <dbReference type="ARBA" id="ARBA00022737"/>
    </source>
</evidence>
<proteinExistence type="predicted"/>
<evidence type="ECO:0000313" key="6">
    <source>
        <dbReference type="Proteomes" id="UP000887540"/>
    </source>
</evidence>
<dbReference type="InterPro" id="IPR035979">
    <property type="entry name" value="RBD_domain_sf"/>
</dbReference>
<feature type="region of interest" description="Disordered" evidence="4">
    <location>
        <begin position="288"/>
        <end position="315"/>
    </location>
</feature>
<dbReference type="AlphaFoldDB" id="A0A914BWN0"/>
<dbReference type="SMART" id="SM00360">
    <property type="entry name" value="RRM"/>
    <property type="match status" value="2"/>
</dbReference>
<dbReference type="Proteomes" id="UP000887540">
    <property type="component" value="Unplaced"/>
</dbReference>
<protein>
    <submittedName>
        <fullName evidence="7">RRM domain-containing protein</fullName>
    </submittedName>
</protein>
<organism evidence="6 7">
    <name type="scientific">Acrobeloides nanus</name>
    <dbReference type="NCBI Taxonomy" id="290746"/>
    <lineage>
        <taxon>Eukaryota</taxon>
        <taxon>Metazoa</taxon>
        <taxon>Ecdysozoa</taxon>
        <taxon>Nematoda</taxon>
        <taxon>Chromadorea</taxon>
        <taxon>Rhabditida</taxon>
        <taxon>Tylenchina</taxon>
        <taxon>Cephalobomorpha</taxon>
        <taxon>Cephaloboidea</taxon>
        <taxon>Cephalobidae</taxon>
        <taxon>Acrobeloides</taxon>
    </lineage>
</organism>
<dbReference type="GO" id="GO:0003723">
    <property type="term" value="F:RNA binding"/>
    <property type="evidence" value="ECO:0007669"/>
    <property type="project" value="UniProtKB-UniRule"/>
</dbReference>
<dbReference type="PROSITE" id="PS50102">
    <property type="entry name" value="RRM"/>
    <property type="match status" value="2"/>
</dbReference>
<feature type="region of interest" description="Disordered" evidence="4">
    <location>
        <begin position="366"/>
        <end position="489"/>
    </location>
</feature>
<dbReference type="Gene3D" id="3.30.70.330">
    <property type="match status" value="2"/>
</dbReference>
<dbReference type="InterPro" id="IPR000504">
    <property type="entry name" value="RRM_dom"/>
</dbReference>
<feature type="domain" description="RRM" evidence="5">
    <location>
        <begin position="19"/>
        <end position="92"/>
    </location>
</feature>
<dbReference type="Pfam" id="PF08075">
    <property type="entry name" value="NOPS"/>
    <property type="match status" value="1"/>
</dbReference>
<keyword evidence="6" id="KW-1185">Reference proteome</keyword>
<evidence type="ECO:0000259" key="5">
    <source>
        <dbReference type="PROSITE" id="PS50102"/>
    </source>
</evidence>
<evidence type="ECO:0000313" key="7">
    <source>
        <dbReference type="WBParaSite" id="ACRNAN_Path_116.g419.t3"/>
    </source>
</evidence>
<dbReference type="Gene3D" id="6.10.250.1170">
    <property type="match status" value="1"/>
</dbReference>
<name>A0A914BWN0_9BILA</name>
<feature type="domain" description="RRM" evidence="5">
    <location>
        <begin position="94"/>
        <end position="168"/>
    </location>
</feature>
<dbReference type="InterPro" id="IPR012677">
    <property type="entry name" value="Nucleotide-bd_a/b_plait_sf"/>
</dbReference>
<keyword evidence="2 3" id="KW-0694">RNA-binding</keyword>
<evidence type="ECO:0000256" key="2">
    <source>
        <dbReference type="ARBA" id="ARBA00022884"/>
    </source>
</evidence>
<evidence type="ECO:0000256" key="3">
    <source>
        <dbReference type="PROSITE-ProRule" id="PRU00176"/>
    </source>
</evidence>
<dbReference type="InterPro" id="IPR012975">
    <property type="entry name" value="NOPS"/>
</dbReference>
<keyword evidence="1" id="KW-0677">Repeat</keyword>
<feature type="compositionally biased region" description="Polar residues" evidence="4">
    <location>
        <begin position="289"/>
        <end position="303"/>
    </location>
</feature>
<reference evidence="7" key="1">
    <citation type="submission" date="2022-11" db="UniProtKB">
        <authorList>
            <consortium name="WormBaseParasite"/>
        </authorList>
    </citation>
    <scope>IDENTIFICATION</scope>
</reference>
<dbReference type="WBParaSite" id="ACRNAN_Path_116.g419.t3">
    <property type="protein sequence ID" value="ACRNAN_Path_116.g419.t3"/>
    <property type="gene ID" value="ACRNAN_Path_116.g419"/>
</dbReference>
<feature type="compositionally biased region" description="Pro residues" evidence="4">
    <location>
        <begin position="386"/>
        <end position="395"/>
    </location>
</feature>
<sequence>MHEEELLRELPKKLYTGRCRLFVGGLPREITRDELTDLFTPFGDVSETFLSDKGFGFVKMDTRSHAVTAKEELDGKFLHAYNRRIFVRFAIHGATVKLKELPHCVSNEMLYHACRAFGEVERAVVIVDEKGKPTGEGIVEFERKSSATKAIAQINDHVFLMSTNSLPIIAEECNFTDNDDGLPERLVAKTDQLIRDRELGPRMAPDGSFEEYYGRKWKEHYEYERQKRAKIEQELLMARQRLQSEIELAYEEYQTQLLREDMRRHQEELERIEASKFERMQRMGIKGSHQMTSAYHQSFSPQQEIPKPPPHKVCNWNDAQAQVDRLLSENNPTSISADGASSSALPNFGNVEIPPSIRSFLESIKSQTSGSENGRVHPGLYYGPPEEIPLPPPSPENEFDVNQNENPHKKRQGFYYGSPEEILLPPPSPENELDVNQNENPHKKRQKILDGHPNSQPPPSPKASTSQLQYPNVPPLKKNNVYQEMQFFR</sequence>
<dbReference type="SUPFAM" id="SSF54928">
    <property type="entry name" value="RNA-binding domain, RBD"/>
    <property type="match status" value="1"/>
</dbReference>
<evidence type="ECO:0000256" key="4">
    <source>
        <dbReference type="SAM" id="MobiDB-lite"/>
    </source>
</evidence>